<proteinExistence type="inferred from homology"/>
<feature type="region of interest" description="Disordered" evidence="5">
    <location>
        <begin position="862"/>
        <end position="893"/>
    </location>
</feature>
<sequence>MTMTEPSPQIAEDQIDCKTVNGVNNCETFGQEVNNVDLPLESGGVSSGIEQLENCQDDNVTSQTQDSETKTEKRGKGKSVKFPDGGFVAGYNEPKDPWKNAENWTTDELVTAYRKSCEKHGTKPLPKLVQQLQKITCTGKRHDSLILKGEKLDQKHCECLEEIFRRVQFRLVDLESSHLDDECAVALFDMIEFYCSACQLNISFNKNISMRGWQSCSRLIRRTPSLTFLDMRNCDLNERSIPIMGRALKLGSHLTILHLENIYLSGRPLVILVAALKMNENLLELFLADNKLMPSDGIQLGILMKYNHKLELLDLRNNHLQDVGTRHLSDGLAEQTAGLMTLVLWNNQITYQGMPSLANALMFVQNLETLNLGHNSITNEGIHQLKEGLLKNKSLLRLGLQGTKVTCEGAVALAEYVADSSKLLRLDLRENDIKTAGLMGLSLALSVNETVTRIDLDKDTKKESGVKDYADQQRRLQQEIIWYQERNQVRALEREEEERRKLEERAQQEADLRKAAEALKEAQLEDQAMAYIPSMDKIQRPKLLFSNDQTPQQTLESPMVNDAQTTSEKSSVAGHSQGMDSPCFLSPPPADLLLSPQYCPDLTAKKIFTVSRVTDSTVMKGGIQTVDSPGACVDISKSLDEPHLLVSPGTLCQNMASETMNDYIEQIVSEASKEEDNCDSEESNVNGTFDTNSTIDSDNDKPQLCSNDSTKLETENTKPSLIPLAVSPSDTQSDFSESVIDSGSSNVESANKLDPLGVLNLDSKLCDSDLTVANANSEVIAEPQDNVNLSDVKNNSENEKPIELSDSIVAELSTLPYEENNPHSFDMLNSLENKKFSDSVTNYVKDNNLNFQKSIEKLVENEEMGESSSAITTNTDNELSLPSNVKSSENMDSLTGSDQWLKIDSLDLVQQNKLKTVFDTNKPDFHTNLTMNGLTEELASALDISEEPSDSIMGDKTILSASTVSKPVPETVPGEPNDTKEMKQPVVN</sequence>
<evidence type="ECO:0008006" key="8">
    <source>
        <dbReference type="Google" id="ProtNLM"/>
    </source>
</evidence>
<dbReference type="Proteomes" id="UP001347796">
    <property type="component" value="Unassembled WGS sequence"/>
</dbReference>
<comment type="caution">
    <text evidence="6">The sequence shown here is derived from an EMBL/GenBank/DDBJ whole genome shotgun (WGS) entry which is preliminary data.</text>
</comment>
<comment type="similarity">
    <text evidence="3">Belongs to the PPP1R37 family.</text>
</comment>
<reference evidence="6 7" key="1">
    <citation type="submission" date="2024-01" db="EMBL/GenBank/DDBJ databases">
        <title>The genome of the rayed Mediterranean limpet Patella caerulea (Linnaeus, 1758).</title>
        <authorList>
            <person name="Anh-Thu Weber A."/>
            <person name="Halstead-Nussloch G."/>
        </authorList>
    </citation>
    <scope>NUCLEOTIDE SEQUENCE [LARGE SCALE GENOMIC DNA]</scope>
    <source>
        <strain evidence="6">AATW-2023a</strain>
        <tissue evidence="6">Whole specimen</tissue>
    </source>
</reference>
<dbReference type="InterPro" id="IPR001611">
    <property type="entry name" value="Leu-rich_rpt"/>
</dbReference>
<dbReference type="SUPFAM" id="SSF52047">
    <property type="entry name" value="RNI-like"/>
    <property type="match status" value="1"/>
</dbReference>
<feature type="compositionally biased region" description="Polar residues" evidence="5">
    <location>
        <begin position="683"/>
        <end position="696"/>
    </location>
</feature>
<gene>
    <name evidence="6" type="ORF">SNE40_009450</name>
</gene>
<dbReference type="Pfam" id="PF13516">
    <property type="entry name" value="LRR_6"/>
    <property type="match status" value="3"/>
</dbReference>
<feature type="compositionally biased region" description="Polar residues" evidence="5">
    <location>
        <begin position="866"/>
        <end position="893"/>
    </location>
</feature>
<keyword evidence="1" id="KW-0433">Leucine-rich repeat</keyword>
<feature type="region of interest" description="Disordered" evidence="5">
    <location>
        <begin position="671"/>
        <end position="746"/>
    </location>
</feature>
<dbReference type="InterPro" id="IPR051279">
    <property type="entry name" value="PP1-Reg/Actin-Interact_Protein"/>
</dbReference>
<feature type="region of interest" description="Disordered" evidence="5">
    <location>
        <begin position="55"/>
        <end position="86"/>
    </location>
</feature>
<feature type="compositionally biased region" description="Polar residues" evidence="5">
    <location>
        <begin position="728"/>
        <end position="746"/>
    </location>
</feature>
<evidence type="ECO:0000313" key="7">
    <source>
        <dbReference type="Proteomes" id="UP001347796"/>
    </source>
</evidence>
<feature type="compositionally biased region" description="Basic and acidic residues" evidence="5">
    <location>
        <begin position="977"/>
        <end position="988"/>
    </location>
</feature>
<accession>A0AAN8JZ25</accession>
<organism evidence="6 7">
    <name type="scientific">Patella caerulea</name>
    <name type="common">Rayed Mediterranean limpet</name>
    <dbReference type="NCBI Taxonomy" id="87958"/>
    <lineage>
        <taxon>Eukaryota</taxon>
        <taxon>Metazoa</taxon>
        <taxon>Spiralia</taxon>
        <taxon>Lophotrochozoa</taxon>
        <taxon>Mollusca</taxon>
        <taxon>Gastropoda</taxon>
        <taxon>Patellogastropoda</taxon>
        <taxon>Patelloidea</taxon>
        <taxon>Patellidae</taxon>
        <taxon>Patella</taxon>
    </lineage>
</organism>
<feature type="compositionally biased region" description="Polar residues" evidence="5">
    <location>
        <begin position="55"/>
        <end position="66"/>
    </location>
</feature>
<dbReference type="EMBL" id="JAZGQO010000007">
    <property type="protein sequence ID" value="KAK6181628.1"/>
    <property type="molecule type" value="Genomic_DNA"/>
</dbReference>
<dbReference type="PROSITE" id="PS51450">
    <property type="entry name" value="LRR"/>
    <property type="match status" value="1"/>
</dbReference>
<feature type="region of interest" description="Disordered" evidence="5">
    <location>
        <begin position="552"/>
        <end position="580"/>
    </location>
</feature>
<keyword evidence="4" id="KW-0175">Coiled coil</keyword>
<evidence type="ECO:0000256" key="4">
    <source>
        <dbReference type="SAM" id="Coils"/>
    </source>
</evidence>
<dbReference type="AlphaFoldDB" id="A0AAN8JZ25"/>
<feature type="region of interest" description="Disordered" evidence="5">
    <location>
        <begin position="960"/>
        <end position="988"/>
    </location>
</feature>
<keyword evidence="2" id="KW-0677">Repeat</keyword>
<evidence type="ECO:0000256" key="5">
    <source>
        <dbReference type="SAM" id="MobiDB-lite"/>
    </source>
</evidence>
<dbReference type="PANTHER" id="PTHR24112:SF9">
    <property type="entry name" value="PROTEIN PHOSPHATASE 1 REGULATORY SUBUNIT 37"/>
    <property type="match status" value="1"/>
</dbReference>
<evidence type="ECO:0000313" key="6">
    <source>
        <dbReference type="EMBL" id="KAK6181628.1"/>
    </source>
</evidence>
<evidence type="ECO:0000256" key="1">
    <source>
        <dbReference type="ARBA" id="ARBA00022614"/>
    </source>
</evidence>
<dbReference type="InterPro" id="IPR032675">
    <property type="entry name" value="LRR_dom_sf"/>
</dbReference>
<evidence type="ECO:0000256" key="2">
    <source>
        <dbReference type="ARBA" id="ARBA00022737"/>
    </source>
</evidence>
<dbReference type="Gene3D" id="3.80.10.10">
    <property type="entry name" value="Ribonuclease Inhibitor"/>
    <property type="match status" value="1"/>
</dbReference>
<evidence type="ECO:0000256" key="3">
    <source>
        <dbReference type="ARBA" id="ARBA00038315"/>
    </source>
</evidence>
<keyword evidence="7" id="KW-1185">Reference proteome</keyword>
<protein>
    <recommendedName>
        <fullName evidence="8">Leucine-rich repeat-containing protein 68</fullName>
    </recommendedName>
</protein>
<feature type="coiled-coil region" evidence="4">
    <location>
        <begin position="485"/>
        <end position="525"/>
    </location>
</feature>
<dbReference type="SMART" id="SM00368">
    <property type="entry name" value="LRR_RI"/>
    <property type="match status" value="7"/>
</dbReference>
<dbReference type="PANTHER" id="PTHR24112">
    <property type="entry name" value="LEUCINE-RICH REPEAT, ISOFORM F-RELATED"/>
    <property type="match status" value="1"/>
</dbReference>
<name>A0AAN8JZ25_PATCE</name>
<feature type="compositionally biased region" description="Polar residues" evidence="5">
    <location>
        <begin position="552"/>
        <end position="574"/>
    </location>
</feature>